<dbReference type="InterPro" id="IPR021744">
    <property type="entry name" value="CbiG_N"/>
</dbReference>
<dbReference type="SUPFAM" id="SSF159664">
    <property type="entry name" value="CobE/GbiG C-terminal domain-like"/>
    <property type="match status" value="1"/>
</dbReference>
<dbReference type="InterPro" id="IPR021745">
    <property type="entry name" value="CbiG_mid"/>
</dbReference>
<dbReference type="SUPFAM" id="SSF159672">
    <property type="entry name" value="CbiG N-terminal domain-like"/>
    <property type="match status" value="1"/>
</dbReference>
<evidence type="ECO:0000259" key="3">
    <source>
        <dbReference type="Pfam" id="PF11761"/>
    </source>
</evidence>
<dbReference type="Pfam" id="PF11761">
    <property type="entry name" value="CbiG_mid"/>
    <property type="match status" value="1"/>
</dbReference>
<dbReference type="RefSeq" id="WP_106004307.1">
    <property type="nucleotide sequence ID" value="NZ_CP136419.1"/>
</dbReference>
<dbReference type="InterPro" id="IPR002750">
    <property type="entry name" value="CobE/GbiG_C"/>
</dbReference>
<proteinExistence type="predicted"/>
<dbReference type="PANTHER" id="PTHR37477">
    <property type="entry name" value="COBALT-PRECORRIN-5A HYDROLASE"/>
    <property type="match status" value="1"/>
</dbReference>
<evidence type="ECO:0000313" key="4">
    <source>
        <dbReference type="EMBL" id="PRR75491.1"/>
    </source>
</evidence>
<organism evidence="4 5">
    <name type="scientific">Neomoorella humiferrea</name>
    <dbReference type="NCBI Taxonomy" id="676965"/>
    <lineage>
        <taxon>Bacteria</taxon>
        <taxon>Bacillati</taxon>
        <taxon>Bacillota</taxon>
        <taxon>Clostridia</taxon>
        <taxon>Neomoorellales</taxon>
        <taxon>Neomoorellaceae</taxon>
        <taxon>Neomoorella</taxon>
    </lineage>
</organism>
<feature type="domain" description="Cobalamin synthesis G N-terminal" evidence="2">
    <location>
        <begin position="63"/>
        <end position="143"/>
    </location>
</feature>
<accession>A0A2T0AXF2</accession>
<protein>
    <submittedName>
        <fullName evidence="4">Cobalamin biosynthesis protein CbiG</fullName>
    </submittedName>
</protein>
<name>A0A2T0AXF2_9FIRM</name>
<gene>
    <name evidence="4" type="ORF">MOHU_02550</name>
</gene>
<dbReference type="GO" id="GO:0009236">
    <property type="term" value="P:cobalamin biosynthetic process"/>
    <property type="evidence" value="ECO:0007669"/>
    <property type="project" value="InterPro"/>
</dbReference>
<dbReference type="EMBL" id="PVXM01000004">
    <property type="protein sequence ID" value="PRR75491.1"/>
    <property type="molecule type" value="Genomic_DNA"/>
</dbReference>
<dbReference type="PANTHER" id="PTHR37477:SF1">
    <property type="entry name" value="COBALT-PRECORRIN-5A HYDROLASE"/>
    <property type="match status" value="1"/>
</dbReference>
<dbReference type="InterPro" id="IPR036518">
    <property type="entry name" value="CobE/GbiG_C_sf"/>
</dbReference>
<dbReference type="Pfam" id="PF11760">
    <property type="entry name" value="CbiG_N"/>
    <property type="match status" value="1"/>
</dbReference>
<evidence type="ECO:0000259" key="1">
    <source>
        <dbReference type="Pfam" id="PF01890"/>
    </source>
</evidence>
<dbReference type="InterPro" id="IPR038029">
    <property type="entry name" value="GbiG_N_sf"/>
</dbReference>
<comment type="caution">
    <text evidence="4">The sequence shown here is derived from an EMBL/GenBank/DDBJ whole genome shotgun (WGS) entry which is preliminary data.</text>
</comment>
<reference evidence="4 5" key="1">
    <citation type="submission" date="2018-03" db="EMBL/GenBank/DDBJ databases">
        <title>Genome sequence of Moorella humiferrea DSM 23265.</title>
        <authorList>
            <person name="Poehlein A."/>
            <person name="Daniel R."/>
        </authorList>
    </citation>
    <scope>NUCLEOTIDE SEQUENCE [LARGE SCALE GENOMIC DNA]</scope>
    <source>
        <strain evidence="4 5">DSM 23265</strain>
    </source>
</reference>
<dbReference type="Gene3D" id="3.40.50.11220">
    <property type="match status" value="1"/>
</dbReference>
<dbReference type="Proteomes" id="UP000238415">
    <property type="component" value="Unassembled WGS sequence"/>
</dbReference>
<feature type="domain" description="Cobalamin biosynthesis central region" evidence="3">
    <location>
        <begin position="148"/>
        <end position="236"/>
    </location>
</feature>
<dbReference type="Pfam" id="PF01890">
    <property type="entry name" value="CbiG_C"/>
    <property type="match status" value="1"/>
</dbReference>
<sequence length="363" mass="38710">MDEGGEVAIVTLTRPGYETALRLAQALPGKITVFIPADLSLPAGRLDGNTLNIKSYAGPLSQFLGQIFHRYPSLIMVMAVGIAVRALSPHLVSKKTDPAVVVVDVAGQHAVSLLSGHLGGANALARRVAAVLNGRAVITTASEVQGLPPLDLVARDLNMDVRPAAAFSRVMAALVNGVPVEVLVERPLLKTVERALRDLRPRPLENCFPEGVAEAGILVTWRRLPLPGPQWVYWRPRVISAGIGCRRGTPAKTILYALGLAMAEAGLSRRSLAALASVDFKGEEPGLKEAAARLNVKLLTFTSEELARCLEHRPNLNRSERVKRFIGIPGVCEPAAILAAGGGELLWPKKSYRGVTVALALAK</sequence>
<evidence type="ECO:0000259" key="2">
    <source>
        <dbReference type="Pfam" id="PF11760"/>
    </source>
</evidence>
<evidence type="ECO:0000313" key="5">
    <source>
        <dbReference type="Proteomes" id="UP000238415"/>
    </source>
</evidence>
<dbReference type="OrthoDB" id="9781023at2"/>
<dbReference type="Gene3D" id="3.30.420.180">
    <property type="entry name" value="CobE/GbiG C-terminal domain"/>
    <property type="match status" value="1"/>
</dbReference>
<keyword evidence="5" id="KW-1185">Reference proteome</keyword>
<feature type="domain" description="CobE/GbiG C-terminal" evidence="1">
    <location>
        <begin position="239"/>
        <end position="360"/>
    </location>
</feature>
<dbReference type="AlphaFoldDB" id="A0A2T0AXF2"/>
<dbReference type="InterPro" id="IPR052553">
    <property type="entry name" value="CbiG_hydrolase"/>
</dbReference>